<sequence length="397" mass="45871">MSNIQTFNNSALGKCRVIGNQENPLFCLKDVCDVLEIQNHKDVKASIINEFGKGVDLIYPLETAGGIQQATFITEPQLYFVLMRSDKPKARPFRQWVINEVLPSIRKTGTYSINSIVNTGFIYKKFNNIDIAILPDEKHEFLLSTNAVASGYGVYDSTIRKHMQKHSAELLQDIHYKYMPNKKLFWTKKGVLQLSHYIKDEKAMLFKTFIETIVINKITSDIFSNNAVNVKIMRSDLNYLDFMNVRFTLMQHDMTIWFKASEVVKCLDFNAAEKVFSNFDVWEYTRQYKTQCKTTSSFEEVLYISLQGLKAIISQMDKNIKAKLFGGFLDKVFNAPKEIKHFEIAYNDMAKDEKIQDIKSMAYLIYSAVNSDMAQDKMLYESIKQVTSSLYNNIKNL</sequence>
<dbReference type="SMART" id="SM01040">
    <property type="entry name" value="Bro-N"/>
    <property type="match status" value="1"/>
</dbReference>
<dbReference type="Pfam" id="PF02498">
    <property type="entry name" value="Bro-N"/>
    <property type="match status" value="1"/>
</dbReference>
<evidence type="ECO:0000313" key="2">
    <source>
        <dbReference type="EMBL" id="HIZ89042.1"/>
    </source>
</evidence>
<comment type="caution">
    <text evidence="2">The sequence shown here is derived from an EMBL/GenBank/DDBJ whole genome shotgun (WGS) entry which is preliminary data.</text>
</comment>
<feature type="domain" description="Bro-N" evidence="1">
    <location>
        <begin position="1"/>
        <end position="109"/>
    </location>
</feature>
<reference evidence="2" key="2">
    <citation type="submission" date="2021-04" db="EMBL/GenBank/DDBJ databases">
        <authorList>
            <person name="Gilroy R."/>
        </authorList>
    </citation>
    <scope>NUCLEOTIDE SEQUENCE</scope>
    <source>
        <strain evidence="2">ChiW4-1371</strain>
    </source>
</reference>
<reference evidence="2" key="1">
    <citation type="journal article" date="2021" name="PeerJ">
        <title>Extensive microbial diversity within the chicken gut microbiome revealed by metagenomics and culture.</title>
        <authorList>
            <person name="Gilroy R."/>
            <person name="Ravi A."/>
            <person name="Getino M."/>
            <person name="Pursley I."/>
            <person name="Horton D.L."/>
            <person name="Alikhan N.F."/>
            <person name="Baker D."/>
            <person name="Gharbi K."/>
            <person name="Hall N."/>
            <person name="Watson M."/>
            <person name="Adriaenssens E.M."/>
            <person name="Foster-Nyarko E."/>
            <person name="Jarju S."/>
            <person name="Secka A."/>
            <person name="Antonio M."/>
            <person name="Oren A."/>
            <person name="Chaudhuri R.R."/>
            <person name="La Ragione R."/>
            <person name="Hildebrand F."/>
            <person name="Pallen M.J."/>
        </authorList>
    </citation>
    <scope>NUCLEOTIDE SEQUENCE</scope>
    <source>
        <strain evidence="2">ChiW4-1371</strain>
    </source>
</reference>
<dbReference type="InterPro" id="IPR003497">
    <property type="entry name" value="BRO_N_domain"/>
</dbReference>
<dbReference type="PANTHER" id="PTHR36180:SF2">
    <property type="entry name" value="BRO FAMILY PROTEIN"/>
    <property type="match status" value="1"/>
</dbReference>
<gene>
    <name evidence="2" type="ORF">H9804_03785</name>
</gene>
<name>A0A9D2GTE1_9BACT</name>
<organism evidence="2 3">
    <name type="scientific">Candidatus Mucispirillum faecigallinarum</name>
    <dbReference type="NCBI Taxonomy" id="2838699"/>
    <lineage>
        <taxon>Bacteria</taxon>
        <taxon>Pseudomonadati</taxon>
        <taxon>Deferribacterota</taxon>
        <taxon>Deferribacteres</taxon>
        <taxon>Deferribacterales</taxon>
        <taxon>Mucispirillaceae</taxon>
        <taxon>Mucispirillum</taxon>
    </lineage>
</organism>
<proteinExistence type="predicted"/>
<dbReference type="PANTHER" id="PTHR36180">
    <property type="entry name" value="DNA-BINDING PROTEIN-RELATED-RELATED"/>
    <property type="match status" value="1"/>
</dbReference>
<dbReference type="PROSITE" id="PS51750">
    <property type="entry name" value="BRO_N"/>
    <property type="match status" value="1"/>
</dbReference>
<accession>A0A9D2GTE1</accession>
<evidence type="ECO:0000313" key="3">
    <source>
        <dbReference type="Proteomes" id="UP000824176"/>
    </source>
</evidence>
<dbReference type="EMBL" id="DXAQ01000059">
    <property type="protein sequence ID" value="HIZ89042.1"/>
    <property type="molecule type" value="Genomic_DNA"/>
</dbReference>
<dbReference type="AlphaFoldDB" id="A0A9D2GTE1"/>
<evidence type="ECO:0000259" key="1">
    <source>
        <dbReference type="PROSITE" id="PS51750"/>
    </source>
</evidence>
<dbReference type="Proteomes" id="UP000824176">
    <property type="component" value="Unassembled WGS sequence"/>
</dbReference>
<protein>
    <recommendedName>
        <fullName evidence="1">Bro-N domain-containing protein</fullName>
    </recommendedName>
</protein>